<dbReference type="KEGG" id="vg:30310077"/>
<evidence type="ECO:0000313" key="2">
    <source>
        <dbReference type="Proteomes" id="UP000204364"/>
    </source>
</evidence>
<protein>
    <submittedName>
        <fullName evidence="1">UvsY</fullName>
    </submittedName>
</protein>
<proteinExistence type="predicted"/>
<dbReference type="InterPro" id="IPR021289">
    <property type="entry name" value="UvsY"/>
</dbReference>
<accession>A0A1D8KSP2</accession>
<dbReference type="Proteomes" id="UP000204364">
    <property type="component" value="Segment"/>
</dbReference>
<dbReference type="GeneID" id="30310077"/>
<keyword evidence="2" id="KW-1185">Reference proteome</keyword>
<gene>
    <name evidence="1" type="ORF">P090810_124</name>
</gene>
<dbReference type="EMBL" id="KU686210">
    <property type="protein sequence ID" value="AOV61597.1"/>
    <property type="molecule type" value="Genomic_DNA"/>
</dbReference>
<organism evidence="1 2">
    <name type="scientific">Synechococcus phage S-WAM1</name>
    <dbReference type="NCBI Taxonomy" id="1815521"/>
    <lineage>
        <taxon>Viruses</taxon>
        <taxon>Duplodnaviria</taxon>
        <taxon>Heunggongvirae</taxon>
        <taxon>Uroviricota</taxon>
        <taxon>Caudoviricetes</taxon>
        <taxon>Pantevenvirales</taxon>
        <taxon>Kyanoviridae</taxon>
        <taxon>Sokavirus</taxon>
        <taxon>Sokavirus swam1</taxon>
    </lineage>
</organism>
<sequence>MTLDEIRDMWREDCVVDQNDLDTENFKCTVIHEKYLNIWSHFKLMLSDAEAKSKMLYKAKFEYYSGKAPAKVYAEKPFNHKVLKTDITTYIWADEEWLKNKQKIDYLETCINYLEMILKQCASRGFQIKNFIDLRRHGDY</sequence>
<dbReference type="RefSeq" id="YP_009325113.1">
    <property type="nucleotide sequence ID" value="NC_031944.1"/>
</dbReference>
<evidence type="ECO:0000313" key="1">
    <source>
        <dbReference type="EMBL" id="AOV61597.1"/>
    </source>
</evidence>
<dbReference type="OrthoDB" id="16211at10239"/>
<reference evidence="1 2" key="1">
    <citation type="journal article" date="2016" name="Virology">
        <title>The genomic content and context of auxiliary metabolic genes in marine cyanomyoviruses.</title>
        <authorList>
            <person name="Crummett L.T."/>
            <person name="Puxty R.J."/>
            <person name="Weihe C."/>
            <person name="Marston M.F."/>
            <person name="Martiny J.B."/>
        </authorList>
    </citation>
    <scope>NUCLEOTIDE SEQUENCE [LARGE SCALE GENOMIC DNA]</scope>
    <source>
        <strain evidence="1">0810PA09</strain>
    </source>
</reference>
<name>A0A1D8KSP2_9CAUD</name>
<dbReference type="Pfam" id="PF11056">
    <property type="entry name" value="UvsY"/>
    <property type="match status" value="1"/>
</dbReference>